<evidence type="ECO:0000313" key="1">
    <source>
        <dbReference type="EMBL" id="KIO47092.1"/>
    </source>
</evidence>
<accession>A0A0C3NLJ0</accession>
<dbReference type="Proteomes" id="UP000031980">
    <property type="component" value="Unassembled WGS sequence"/>
</dbReference>
<comment type="caution">
    <text evidence="1">The sequence shown here is derived from an EMBL/GenBank/DDBJ whole genome shotgun (WGS) entry which is preliminary data.</text>
</comment>
<dbReference type="SUPFAM" id="SSF53300">
    <property type="entry name" value="vWA-like"/>
    <property type="match status" value="1"/>
</dbReference>
<dbReference type="AlphaFoldDB" id="A0A0C3NLJ0"/>
<dbReference type="EMBL" id="JPIU01000024">
    <property type="protein sequence ID" value="KIO47092.1"/>
    <property type="molecule type" value="Genomic_DNA"/>
</dbReference>
<dbReference type="Gene3D" id="3.40.50.410">
    <property type="entry name" value="von Willebrand factor, type A domain"/>
    <property type="match status" value="1"/>
</dbReference>
<sequence length="595" mass="68683">MDFRKIEEIYEEQFMDRDWWGNFPRARNLVDRNLGTTDILTLVPVCARIAYHVTGEIPKMILSNKAPGLAMNPMQIALNLKLLRLAFSDEIRVYSFFGHFVHEMAHMVYTGKEINHLDSKDLRYTHLQYELIHMLEDRRVESKLVRDFPGYHFYLYAARRLDMAVGINAIEEQVGFYGGPGEGNESNGLDGSEALLDYICSKILYPNILEFGSYRREVLSFPANGQKVKEVDSVLNEIKEYADLTYADVEKYAGELARLFRQEDFCPDNFCLQEMKNVLRGVEDFRTDRQIKMAESVIRDMRKTLNSEPLFSNQSFVSSERSQLEWKGNLGCCDRIEEVEAEDAQISEVLLNRAKEFAARIRLSLSMFSAKMDRVRTVYEQDSGELDEDELYQVRYNRYIFQEEEYASSVILEVVILLDLSGSMVTGDKIEMQTVISLALALAFSKYPNLVRFSIYGHRCDTEKIEIVRFYQNGEKLQWGKLFSQSALNANADGYAMLYCFDKFKSDAKNKLFFMISDGAPSATGYDGENAREHVWEVVREGRRRGIEVLSVGIDNFDQADMYDEFIPFSGAEITTHLSRWIRKKFSSIADANSF</sequence>
<protein>
    <recommendedName>
        <fullName evidence="3">VWA domain-containing protein</fullName>
    </recommendedName>
</protein>
<dbReference type="InterPro" id="IPR051928">
    <property type="entry name" value="NorD/CobT"/>
</dbReference>
<dbReference type="PANTHER" id="PTHR41248:SF1">
    <property type="entry name" value="NORD PROTEIN"/>
    <property type="match status" value="1"/>
</dbReference>
<proteinExistence type="predicted"/>
<dbReference type="RefSeq" id="WP_041504720.1">
    <property type="nucleotide sequence ID" value="NZ_JPIU01000024.1"/>
</dbReference>
<evidence type="ECO:0000313" key="2">
    <source>
        <dbReference type="Proteomes" id="UP000031980"/>
    </source>
</evidence>
<name>A0A0C3NLJ0_9PORP</name>
<evidence type="ECO:0008006" key="3">
    <source>
        <dbReference type="Google" id="ProtNLM"/>
    </source>
</evidence>
<dbReference type="PANTHER" id="PTHR41248">
    <property type="entry name" value="NORD PROTEIN"/>
    <property type="match status" value="1"/>
</dbReference>
<reference evidence="1 2" key="1">
    <citation type="submission" date="2014-07" db="EMBL/GenBank/DDBJ databases">
        <title>Porphyromonadaceae bacterium OUH 308042 = ATCC BAA-2681 = DSM 28342 draft genome.</title>
        <authorList>
            <person name="Sydenham T.V."/>
            <person name="Hasman H."/>
            <person name="Justensen U.S."/>
        </authorList>
    </citation>
    <scope>NUCLEOTIDE SEQUENCE [LARGE SCALE GENOMIC DNA]</scope>
    <source>
        <strain evidence="1 2">OUH 308042</strain>
    </source>
</reference>
<gene>
    <name evidence="1" type="ORF">BA92_01185</name>
</gene>
<dbReference type="InterPro" id="IPR036465">
    <property type="entry name" value="vWFA_dom_sf"/>
</dbReference>
<keyword evidence="2" id="KW-1185">Reference proteome</keyword>
<organism evidence="1 2">
    <name type="scientific">Sanguibacteroides justesenii</name>
    <dbReference type="NCBI Taxonomy" id="1547597"/>
    <lineage>
        <taxon>Bacteria</taxon>
        <taxon>Pseudomonadati</taxon>
        <taxon>Bacteroidota</taxon>
        <taxon>Bacteroidia</taxon>
        <taxon>Bacteroidales</taxon>
        <taxon>Porphyromonadaceae</taxon>
        <taxon>Sanguibacteroides</taxon>
    </lineage>
</organism>
<dbReference type="OrthoDB" id="1784359at2"/>